<dbReference type="RefSeq" id="WP_163249886.1">
    <property type="nucleotide sequence ID" value="NZ_JAAIUV010000001.1"/>
</dbReference>
<sequence length="97" mass="10844">MTIELGILVSVLGLIVAYQGYQLNKQKTNTDETKQEASESAEIKAQLGYIIKGVDDIRIDLKANEKQIGMLGERVTRVEESAKQAHKRIDKLEKGDE</sequence>
<comment type="caution">
    <text evidence="1">The sequence shown here is derived from an EMBL/GenBank/DDBJ whole genome shotgun (WGS) entry which is preliminary data.</text>
</comment>
<reference evidence="1" key="1">
    <citation type="submission" date="2020-02" db="EMBL/GenBank/DDBJ databases">
        <title>Bacillus sedimentmangrovi sp. nov., isolated from sediment of the mangrove ecosystem.</title>
        <authorList>
            <person name="Liu G."/>
        </authorList>
    </citation>
    <scope>NUCLEOTIDE SEQUENCE [LARGE SCALE GENOMIC DNA]</scope>
    <source>
        <strain evidence="1">SgZ-7</strain>
    </source>
</reference>
<evidence type="ECO:0000313" key="1">
    <source>
        <dbReference type="EMBL" id="NEX77368.1"/>
    </source>
</evidence>
<evidence type="ECO:0000313" key="2">
    <source>
        <dbReference type="Proteomes" id="UP000481621"/>
    </source>
</evidence>
<proteinExistence type="predicted"/>
<organism evidence="1 2">
    <name type="scientific">Neobacillus thermocopriae</name>
    <dbReference type="NCBI Taxonomy" id="1215031"/>
    <lineage>
        <taxon>Bacteria</taxon>
        <taxon>Bacillati</taxon>
        <taxon>Bacillota</taxon>
        <taxon>Bacilli</taxon>
        <taxon>Bacillales</taxon>
        <taxon>Bacillaceae</taxon>
        <taxon>Neobacillus</taxon>
    </lineage>
</organism>
<keyword evidence="2" id="KW-1185">Reference proteome</keyword>
<dbReference type="EMBL" id="JAAIUV010000001">
    <property type="protein sequence ID" value="NEX77368.1"/>
    <property type="molecule type" value="Genomic_DNA"/>
</dbReference>
<accession>A0A6B3TL01</accession>
<name>A0A6B3TL01_9BACI</name>
<protein>
    <submittedName>
        <fullName evidence="1">Uncharacterized protein</fullName>
    </submittedName>
</protein>
<dbReference type="AlphaFoldDB" id="A0A6B3TL01"/>
<dbReference type="Proteomes" id="UP000481621">
    <property type="component" value="Unassembled WGS sequence"/>
</dbReference>
<gene>
    <name evidence="1" type="ORF">G4Z05_00425</name>
</gene>